<sequence>MRCCVAIVPDGTCNSVPSGAVIYPYVGISRQTCHNTGLNRLKFLLNQDINYP</sequence>
<dbReference type="EMBL" id="ABWL02000005">
    <property type="protein sequence ID" value="EFE09728.1"/>
    <property type="molecule type" value="Genomic_DNA"/>
</dbReference>
<evidence type="ECO:0000313" key="2">
    <source>
        <dbReference type="Proteomes" id="UP000003880"/>
    </source>
</evidence>
<evidence type="ECO:0000313" key="1">
    <source>
        <dbReference type="EMBL" id="EFE09728.1"/>
    </source>
</evidence>
<gene>
    <name evidence="1" type="ORF">CIT292_07006</name>
</gene>
<name>D4B967_9ENTR</name>
<dbReference type="HOGENOM" id="CLU_3078197_0_0_6"/>
<reference evidence="1 2" key="1">
    <citation type="submission" date="2010-02" db="EMBL/GenBank/DDBJ databases">
        <authorList>
            <person name="Weinstock G."/>
            <person name="Sodergren E."/>
            <person name="Clifton S."/>
            <person name="Fulton L."/>
            <person name="Fulton B."/>
            <person name="Courtney L."/>
            <person name="Fronick C."/>
            <person name="Harrison M."/>
            <person name="Strong C."/>
            <person name="Farmer C."/>
            <person name="Delahaunty K."/>
            <person name="Markovic C."/>
            <person name="Hall O."/>
            <person name="Minx P."/>
            <person name="Tomlinson C."/>
            <person name="Mitreva M."/>
            <person name="Nelson J."/>
            <person name="Hou S."/>
            <person name="Wollam A."/>
            <person name="Pepin K.H."/>
            <person name="Johnson M."/>
            <person name="Bhonagiri V."/>
            <person name="Zhang X."/>
            <person name="Suruliraj S."/>
            <person name="Warren W."/>
            <person name="Chinwalla A."/>
            <person name="Mardis E.R."/>
            <person name="Wilson R.K."/>
        </authorList>
    </citation>
    <scope>NUCLEOTIDE SEQUENCE [LARGE SCALE GENOMIC DNA]</scope>
    <source>
        <strain evidence="1 2">ATCC 29220</strain>
    </source>
</reference>
<dbReference type="Proteomes" id="UP000003880">
    <property type="component" value="Unassembled WGS sequence"/>
</dbReference>
<dbReference type="AlphaFoldDB" id="D4B967"/>
<accession>D4B967</accession>
<proteinExistence type="predicted"/>
<protein>
    <submittedName>
        <fullName evidence="1">Uncharacterized protein</fullName>
    </submittedName>
</protein>
<organism evidence="1 2">
    <name type="scientific">Citrobacter youngae ATCC 29220</name>
    <dbReference type="NCBI Taxonomy" id="500640"/>
    <lineage>
        <taxon>Bacteria</taxon>
        <taxon>Pseudomonadati</taxon>
        <taxon>Pseudomonadota</taxon>
        <taxon>Gammaproteobacteria</taxon>
        <taxon>Enterobacterales</taxon>
        <taxon>Enterobacteriaceae</taxon>
        <taxon>Citrobacter</taxon>
        <taxon>Citrobacter freundii complex</taxon>
    </lineage>
</organism>
<comment type="caution">
    <text evidence="1">The sequence shown here is derived from an EMBL/GenBank/DDBJ whole genome shotgun (WGS) entry which is preliminary data.</text>
</comment>